<accession>A0ABV9DCF0</accession>
<sequence length="210" mass="21481">MLELLTGSGLALAAGLNAFIPLLGLGLLSRYTDLLALPQGWQWIESTPALVILGVLLVIEVVADKVPALDSVNDLLQTAVRPASGGIVFAAGSVSETTAVTDPSTLLEDWRWVPIVLGVLLALTTHTTKALSRPVVNASTAGIGAPVASAAGDVSAVGLVLAAVLLPALVAVVVVVVVVLLVILVRRWRAARSARPSQAAGDGRGALGRW</sequence>
<keyword evidence="1" id="KW-1133">Transmembrane helix</keyword>
<dbReference type="InterPro" id="IPR025196">
    <property type="entry name" value="DUF4126"/>
</dbReference>
<dbReference type="RefSeq" id="WP_122823637.1">
    <property type="nucleotide sequence ID" value="NZ_CP033325.1"/>
</dbReference>
<reference evidence="4" key="1">
    <citation type="journal article" date="2019" name="Int. J. Syst. Evol. Microbiol.">
        <title>The Global Catalogue of Microorganisms (GCM) 10K type strain sequencing project: providing services to taxonomists for standard genome sequencing and annotation.</title>
        <authorList>
            <consortium name="The Broad Institute Genomics Platform"/>
            <consortium name="The Broad Institute Genome Sequencing Center for Infectious Disease"/>
            <person name="Wu L."/>
            <person name="Ma J."/>
        </authorList>
    </citation>
    <scope>NUCLEOTIDE SEQUENCE [LARGE SCALE GENOMIC DNA]</scope>
    <source>
        <strain evidence="4">JCM 3369</strain>
    </source>
</reference>
<feature type="domain" description="DUF4126" evidence="2">
    <location>
        <begin position="4"/>
        <end position="187"/>
    </location>
</feature>
<name>A0ABV9DCF0_9MICO</name>
<keyword evidence="1" id="KW-0472">Membrane</keyword>
<comment type="caution">
    <text evidence="3">The sequence shown here is derived from an EMBL/GenBank/DDBJ whole genome shotgun (WGS) entry which is preliminary data.</text>
</comment>
<evidence type="ECO:0000259" key="2">
    <source>
        <dbReference type="Pfam" id="PF13548"/>
    </source>
</evidence>
<feature type="transmembrane region" description="Helical" evidence="1">
    <location>
        <begin position="40"/>
        <end position="63"/>
    </location>
</feature>
<keyword evidence="1" id="KW-0812">Transmembrane</keyword>
<proteinExistence type="predicted"/>
<feature type="transmembrane region" description="Helical" evidence="1">
    <location>
        <begin position="156"/>
        <end position="185"/>
    </location>
</feature>
<keyword evidence="4" id="KW-1185">Reference proteome</keyword>
<evidence type="ECO:0000256" key="1">
    <source>
        <dbReference type="SAM" id="Phobius"/>
    </source>
</evidence>
<feature type="transmembrane region" description="Helical" evidence="1">
    <location>
        <begin position="6"/>
        <end position="28"/>
    </location>
</feature>
<dbReference type="EMBL" id="JBHSGF010000006">
    <property type="protein sequence ID" value="MFC4555484.1"/>
    <property type="molecule type" value="Genomic_DNA"/>
</dbReference>
<dbReference type="Proteomes" id="UP001595955">
    <property type="component" value="Unassembled WGS sequence"/>
</dbReference>
<protein>
    <submittedName>
        <fullName evidence="3">DUF4126 domain-containing protein</fullName>
    </submittedName>
</protein>
<dbReference type="Pfam" id="PF13548">
    <property type="entry name" value="DUF4126"/>
    <property type="match status" value="1"/>
</dbReference>
<evidence type="ECO:0000313" key="4">
    <source>
        <dbReference type="Proteomes" id="UP001595955"/>
    </source>
</evidence>
<organism evidence="3 4">
    <name type="scientific">Georgenia faecalis</name>
    <dbReference type="NCBI Taxonomy" id="2483799"/>
    <lineage>
        <taxon>Bacteria</taxon>
        <taxon>Bacillati</taxon>
        <taxon>Actinomycetota</taxon>
        <taxon>Actinomycetes</taxon>
        <taxon>Micrococcales</taxon>
        <taxon>Bogoriellaceae</taxon>
        <taxon>Georgenia</taxon>
    </lineage>
</organism>
<evidence type="ECO:0000313" key="3">
    <source>
        <dbReference type="EMBL" id="MFC4555484.1"/>
    </source>
</evidence>
<gene>
    <name evidence="3" type="ORF">ACFO3F_09520</name>
</gene>